<dbReference type="InterPro" id="IPR010730">
    <property type="entry name" value="HET"/>
</dbReference>
<sequence>MSVCDLCQSVALWASISQKSRANSASNFCRPPRLGKGQTVNHHLDITALVASSSACRVCGILSSAKALQDYQHCAVKLVETRSARSLVTVLELELWENTEVEDPGYSPFHREDDPRIGICGSTNILAARAVWNKTSPVFAERVQVINDWLEHCFREHPTCGGTAQTTYPARFLDLGTDGDAPASLVRSAQIGGLLSPVRYVALSHCWGSSAKPPLKTTKANLISHMQEIPTAALSRTFTDAIQATRALGIRYLWIDSLCIIQDDGADWTAEAAKMAGVYQGSYFTIAATSSPNGDGGLYLDAVNPEALVHVRFDGRAQEGVEACSIRYPVASPQVIWDAPLSGRAWVLQEQVLSARLIHFTEHQMYYQCHAGVESEDGTVKYPDTSSLRAHPFRGSGTRDMSTPARAVGTWWSWVTEYSSRLLTFDSDRMAAIAGLVRYYQDATGWMPVLGCWEETLWYDLGWNVEFDVRSQNLTDCRIPNQ</sequence>
<dbReference type="Pfam" id="PF06985">
    <property type="entry name" value="HET"/>
    <property type="match status" value="1"/>
</dbReference>
<protein>
    <submittedName>
        <fullName evidence="2">Heterokaryon incompatibility protein-domain-containing protein</fullName>
    </submittedName>
</protein>
<evidence type="ECO:0000259" key="1">
    <source>
        <dbReference type="Pfam" id="PF06985"/>
    </source>
</evidence>
<reference evidence="2" key="1">
    <citation type="submission" date="2023-06" db="EMBL/GenBank/DDBJ databases">
        <title>Genome-scale phylogeny and comparative genomics of the fungal order Sordariales.</title>
        <authorList>
            <consortium name="Lawrence Berkeley National Laboratory"/>
            <person name="Hensen N."/>
            <person name="Bonometti L."/>
            <person name="Westerberg I."/>
            <person name="Brannstrom I.O."/>
            <person name="Guillou S."/>
            <person name="Cros-Aarteil S."/>
            <person name="Calhoun S."/>
            <person name="Haridas S."/>
            <person name="Kuo A."/>
            <person name="Mondo S."/>
            <person name="Pangilinan J."/>
            <person name="Riley R."/>
            <person name="Labutti K."/>
            <person name="Andreopoulos B."/>
            <person name="Lipzen A."/>
            <person name="Chen C."/>
            <person name="Yanf M."/>
            <person name="Daum C."/>
            <person name="Ng V."/>
            <person name="Clum A."/>
            <person name="Steindorff A."/>
            <person name="Ohm R."/>
            <person name="Martin F."/>
            <person name="Silar P."/>
            <person name="Natvig D."/>
            <person name="Lalanne C."/>
            <person name="Gautier V."/>
            <person name="Ament-Velasquez S.L."/>
            <person name="Kruys A."/>
            <person name="Hutchinson M.I."/>
            <person name="Powell A.J."/>
            <person name="Barry K."/>
            <person name="Miller A.N."/>
            <person name="Grigoriev I.V."/>
            <person name="Debuchy R."/>
            <person name="Gladieux P."/>
            <person name="Thoren M.H."/>
            <person name="Johannesson H."/>
        </authorList>
    </citation>
    <scope>NUCLEOTIDE SEQUENCE</scope>
    <source>
        <strain evidence="2">SMH4607-1</strain>
    </source>
</reference>
<name>A0AA40B1S5_9PEZI</name>
<evidence type="ECO:0000313" key="2">
    <source>
        <dbReference type="EMBL" id="KAK0726103.1"/>
    </source>
</evidence>
<gene>
    <name evidence="2" type="ORF">B0H67DRAFT_146894</name>
</gene>
<dbReference type="PANTHER" id="PTHR33112">
    <property type="entry name" value="DOMAIN PROTEIN, PUTATIVE-RELATED"/>
    <property type="match status" value="1"/>
</dbReference>
<dbReference type="PANTHER" id="PTHR33112:SF16">
    <property type="entry name" value="HETEROKARYON INCOMPATIBILITY DOMAIN-CONTAINING PROTEIN"/>
    <property type="match status" value="1"/>
</dbReference>
<organism evidence="2 3">
    <name type="scientific">Lasiosphaeris hirsuta</name>
    <dbReference type="NCBI Taxonomy" id="260670"/>
    <lineage>
        <taxon>Eukaryota</taxon>
        <taxon>Fungi</taxon>
        <taxon>Dikarya</taxon>
        <taxon>Ascomycota</taxon>
        <taxon>Pezizomycotina</taxon>
        <taxon>Sordariomycetes</taxon>
        <taxon>Sordariomycetidae</taxon>
        <taxon>Sordariales</taxon>
        <taxon>Lasiosphaeriaceae</taxon>
        <taxon>Lasiosphaeris</taxon>
    </lineage>
</organism>
<dbReference type="EMBL" id="JAUKUA010000002">
    <property type="protein sequence ID" value="KAK0726103.1"/>
    <property type="molecule type" value="Genomic_DNA"/>
</dbReference>
<keyword evidence="3" id="KW-1185">Reference proteome</keyword>
<comment type="caution">
    <text evidence="2">The sequence shown here is derived from an EMBL/GenBank/DDBJ whole genome shotgun (WGS) entry which is preliminary data.</text>
</comment>
<evidence type="ECO:0000313" key="3">
    <source>
        <dbReference type="Proteomes" id="UP001172102"/>
    </source>
</evidence>
<feature type="domain" description="Heterokaryon incompatibility" evidence="1">
    <location>
        <begin position="200"/>
        <end position="350"/>
    </location>
</feature>
<dbReference type="Proteomes" id="UP001172102">
    <property type="component" value="Unassembled WGS sequence"/>
</dbReference>
<dbReference type="AlphaFoldDB" id="A0AA40B1S5"/>
<accession>A0AA40B1S5</accession>
<proteinExistence type="predicted"/>